<protein>
    <submittedName>
        <fullName evidence="1">Uncharacterized protein</fullName>
    </submittedName>
</protein>
<dbReference type="EMBL" id="CP089291">
    <property type="protein sequence ID" value="UOF91245.1"/>
    <property type="molecule type" value="Genomic_DNA"/>
</dbReference>
<gene>
    <name evidence="1" type="ORF">LSG31_03020</name>
</gene>
<proteinExistence type="predicted"/>
<evidence type="ECO:0000313" key="2">
    <source>
        <dbReference type="Proteomes" id="UP000830167"/>
    </source>
</evidence>
<name>A0ABY4CTN4_9BACL</name>
<sequence>MKFITREILDKYVGDKEIIEESVLIRLMKEEFGRTIPNEEEYDSDNLAEDQRKRMTKAISENVEILKQIKNAKIKRSAQGLSSYSEDEKEFDRLVHEVNKNG</sequence>
<evidence type="ECO:0000313" key="1">
    <source>
        <dbReference type="EMBL" id="UOF91245.1"/>
    </source>
</evidence>
<reference evidence="1" key="1">
    <citation type="submission" date="2021-12" db="EMBL/GenBank/DDBJ databases">
        <title>Alicyclobacillaceae gen. nov., sp. nov., isolated from chalcocite enrichment system.</title>
        <authorList>
            <person name="Jiang Z."/>
        </authorList>
    </citation>
    <scope>NUCLEOTIDE SEQUENCE</scope>
    <source>
        <strain evidence="1">MYW30-H2</strain>
    </source>
</reference>
<dbReference type="Proteomes" id="UP000830167">
    <property type="component" value="Chromosome"/>
</dbReference>
<keyword evidence="2" id="KW-1185">Reference proteome</keyword>
<accession>A0ABY4CTN4</accession>
<dbReference type="RefSeq" id="WP_347437933.1">
    <property type="nucleotide sequence ID" value="NZ_CP089291.1"/>
</dbReference>
<organism evidence="1 2">
    <name type="scientific">Fodinisporobacter ferrooxydans</name>
    <dbReference type="NCBI Taxonomy" id="2901836"/>
    <lineage>
        <taxon>Bacteria</taxon>
        <taxon>Bacillati</taxon>
        <taxon>Bacillota</taxon>
        <taxon>Bacilli</taxon>
        <taxon>Bacillales</taxon>
        <taxon>Alicyclobacillaceae</taxon>
        <taxon>Fodinisporobacter</taxon>
    </lineage>
</organism>